<dbReference type="InterPro" id="IPR010001">
    <property type="entry name" value="BofA"/>
</dbReference>
<evidence type="ECO:0000313" key="2">
    <source>
        <dbReference type="EMBL" id="REE57389.1"/>
    </source>
</evidence>
<gene>
    <name evidence="2" type="ORF">A8990_1562</name>
</gene>
<dbReference type="Pfam" id="PF07441">
    <property type="entry name" value="BofA"/>
    <property type="match status" value="1"/>
</dbReference>
<dbReference type="EMBL" id="QTTN01000056">
    <property type="protein sequence ID" value="REE57389.1"/>
    <property type="molecule type" value="Genomic_DNA"/>
</dbReference>
<keyword evidence="1" id="KW-0812">Transmembrane</keyword>
<reference evidence="2 3" key="1">
    <citation type="submission" date="2018-08" db="EMBL/GenBank/DDBJ databases">
        <title>Genomic Encyclopedia of Type Strains, Phase III (KMG-III): the genomes of soil and plant-associated and newly described type strains.</title>
        <authorList>
            <person name="Whitman W."/>
        </authorList>
    </citation>
    <scope>NUCLEOTIDE SEQUENCE [LARGE SCALE GENOMIC DNA]</scope>
    <source>
        <strain evidence="2 3">CGMCC 1.10966</strain>
    </source>
</reference>
<keyword evidence="3" id="KW-1185">Reference proteome</keyword>
<comment type="caution">
    <text evidence="2">The sequence shown here is derived from an EMBL/GenBank/DDBJ whole genome shotgun (WGS) entry which is preliminary data.</text>
</comment>
<dbReference type="Proteomes" id="UP000256304">
    <property type="component" value="Unassembled WGS sequence"/>
</dbReference>
<name>A0A3D9Q3I1_9BACL</name>
<sequence length="87" mass="9508">MKTVWMVSLIVSSLLLIGVMFRGKLPLQWVRRFSLHLIAAALVLYVLNFSGLISGMEVPLNPATIGTVVLLGLPGIMLILGLQMTLF</sequence>
<dbReference type="OrthoDB" id="2659295at2"/>
<accession>A0A3D9Q3I1</accession>
<dbReference type="AlphaFoldDB" id="A0A3D9Q3I1"/>
<feature type="transmembrane region" description="Helical" evidence="1">
    <location>
        <begin position="62"/>
        <end position="82"/>
    </location>
</feature>
<keyword evidence="1" id="KW-0472">Membrane</keyword>
<feature type="transmembrane region" description="Helical" evidence="1">
    <location>
        <begin position="35"/>
        <end position="56"/>
    </location>
</feature>
<proteinExistence type="predicted"/>
<feature type="transmembrane region" description="Helical" evidence="1">
    <location>
        <begin position="6"/>
        <end position="23"/>
    </location>
</feature>
<protein>
    <submittedName>
        <fullName evidence="2">Inhibitor of the pro-sigma K processing machinery</fullName>
    </submittedName>
</protein>
<evidence type="ECO:0000256" key="1">
    <source>
        <dbReference type="SAM" id="Phobius"/>
    </source>
</evidence>
<keyword evidence="1" id="KW-1133">Transmembrane helix</keyword>
<evidence type="ECO:0000313" key="3">
    <source>
        <dbReference type="Proteomes" id="UP000256304"/>
    </source>
</evidence>
<dbReference type="RefSeq" id="WP_116192430.1">
    <property type="nucleotide sequence ID" value="NZ_QTTN01000056.1"/>
</dbReference>
<organism evidence="2 3">
    <name type="scientific">Paenibacillus taihuensis</name>
    <dbReference type="NCBI Taxonomy" id="1156355"/>
    <lineage>
        <taxon>Bacteria</taxon>
        <taxon>Bacillati</taxon>
        <taxon>Bacillota</taxon>
        <taxon>Bacilli</taxon>
        <taxon>Bacillales</taxon>
        <taxon>Paenibacillaceae</taxon>
        <taxon>Paenibacillus</taxon>
    </lineage>
</organism>